<dbReference type="SMART" id="SM00382">
    <property type="entry name" value="AAA"/>
    <property type="match status" value="1"/>
</dbReference>
<evidence type="ECO:0000313" key="15">
    <source>
        <dbReference type="Proteomes" id="UP000197003"/>
    </source>
</evidence>
<dbReference type="InterPro" id="IPR013317">
    <property type="entry name" value="DnaA_dom"/>
</dbReference>
<sequence>MELNSSFWTLIKTKMKSRNDNNKLLDTWLDPIEYVSTTGSADRPRLVLGVPNALHQYFVIENLQDKIYTEISDTYGKPFEVEFSITGNKINSHIETSTTPDEVLSGSEILQAQLARAQNIQPTQPRSSSDTLNSELTFSTFVVGKNSEFAHAACFNVARNPGADDYNPLYIYGPVGMGKTHLLHAAGNHIREQYQQLRITYISAERFMNECISAIRRHEMDKFRQKYRENSDILLVDDVQFIARGEAVQEEFFHTVNSFIDSRKQVILASDRMPKDIHGLEDRSRTRLERGLIADITMPDLETRIAILRYKAEKFNVRLPEDVVNYIARISKRSIRELEGNLKKVKMFSELQGLPIDHELVKRILAHHETQSTISVEEIMKLVADHFKVRVLDLKSSTRAKPIVVPRQIAMYLIKKFLDKSLVDIGKSFGGKDHTTVMNALERVKNLQASDQDIAKDIEDLEQRIHNITGV</sequence>
<keyword evidence="2 8" id="KW-0963">Cytoplasm</keyword>
<evidence type="ECO:0000256" key="9">
    <source>
        <dbReference type="NCBIfam" id="TIGR00362"/>
    </source>
</evidence>
<dbReference type="PANTHER" id="PTHR30050:SF2">
    <property type="entry name" value="CHROMOSOMAL REPLICATION INITIATOR PROTEIN DNAA"/>
    <property type="match status" value="1"/>
</dbReference>
<dbReference type="Pfam" id="PF00308">
    <property type="entry name" value="Bac_DnaA"/>
    <property type="match status" value="1"/>
</dbReference>
<dbReference type="EMBL" id="CP020946">
    <property type="protein sequence ID" value="ASD62080.1"/>
    <property type="molecule type" value="Genomic_DNA"/>
</dbReference>
<dbReference type="InterPro" id="IPR018312">
    <property type="entry name" value="Chromosome_initiator_DnaA_CS"/>
</dbReference>
<evidence type="ECO:0000256" key="5">
    <source>
        <dbReference type="ARBA" id="ARBA00022840"/>
    </source>
</evidence>
<feature type="binding site" evidence="8">
    <location>
        <position position="179"/>
    </location>
    <ligand>
        <name>ATP</name>
        <dbReference type="ChEBI" id="CHEBI:30616"/>
    </ligand>
</feature>
<comment type="caution">
    <text evidence="8">Lacks conserved residue(s) required for the propagation of feature annotation.</text>
</comment>
<dbReference type="InterPro" id="IPR013159">
    <property type="entry name" value="DnaA_C"/>
</dbReference>
<keyword evidence="5 8" id="KW-0067">ATP-binding</keyword>
<keyword evidence="6 8" id="KW-0446">Lipid-binding</keyword>
<dbReference type="Gene3D" id="1.10.8.60">
    <property type="match status" value="1"/>
</dbReference>
<evidence type="ECO:0000256" key="10">
    <source>
        <dbReference type="RuleBase" id="RU000577"/>
    </source>
</evidence>
<dbReference type="InterPro" id="IPR020591">
    <property type="entry name" value="Chromosome_initiator_DnaA-like"/>
</dbReference>
<dbReference type="SUPFAM" id="SSF52540">
    <property type="entry name" value="P-loop containing nucleoside triphosphate hydrolases"/>
    <property type="match status" value="1"/>
</dbReference>
<keyword evidence="3 8" id="KW-0235">DNA replication</keyword>
<dbReference type="AlphaFoldDB" id="A0A1Z3N3M9"/>
<feature type="region of interest" description="Domain IV, binds dsDNA" evidence="8">
    <location>
        <begin position="350"/>
        <end position="471"/>
    </location>
</feature>
<dbReference type="GO" id="GO:0005524">
    <property type="term" value="F:ATP binding"/>
    <property type="evidence" value="ECO:0007669"/>
    <property type="project" value="UniProtKB-UniRule"/>
</dbReference>
<evidence type="ECO:0000256" key="4">
    <source>
        <dbReference type="ARBA" id="ARBA00022741"/>
    </source>
</evidence>
<dbReference type="RefSeq" id="WP_088563754.1">
    <property type="nucleotide sequence ID" value="NZ_CP020946.1"/>
</dbReference>
<evidence type="ECO:0000313" key="14">
    <source>
        <dbReference type="EMBL" id="ASD62080.1"/>
    </source>
</evidence>
<evidence type="ECO:0000256" key="3">
    <source>
        <dbReference type="ARBA" id="ARBA00022705"/>
    </source>
</evidence>
<dbReference type="InterPro" id="IPR010921">
    <property type="entry name" value="Trp_repressor/repl_initiator"/>
</dbReference>
<feature type="domain" description="Chromosomal replication initiator DnaA C-terminal" evidence="13">
    <location>
        <begin position="375"/>
        <end position="444"/>
    </location>
</feature>
<dbReference type="InterPro" id="IPR001957">
    <property type="entry name" value="Chromosome_initiator_DnaA"/>
</dbReference>
<feature type="domain" description="AAA+ ATPase" evidence="12">
    <location>
        <begin position="165"/>
        <end position="294"/>
    </location>
</feature>
<dbReference type="GO" id="GO:0008289">
    <property type="term" value="F:lipid binding"/>
    <property type="evidence" value="ECO:0007669"/>
    <property type="project" value="UniProtKB-KW"/>
</dbReference>
<dbReference type="OrthoDB" id="5287828at2"/>
<dbReference type="CDD" id="cd06571">
    <property type="entry name" value="Bac_DnaA_C"/>
    <property type="match status" value="1"/>
</dbReference>
<reference evidence="14 15" key="1">
    <citation type="submission" date="2017-04" db="EMBL/GenBank/DDBJ databases">
        <title>Whole genome sequence of Bdellovibrio bacteriovorus strain SSB218315.</title>
        <authorList>
            <person name="Oyedara O."/>
            <person name="Rodriguez-Perez M.A."/>
        </authorList>
    </citation>
    <scope>NUCLEOTIDE SEQUENCE [LARGE SCALE GENOMIC DNA]</scope>
    <source>
        <strain evidence="14 15">SSB218315</strain>
    </source>
</reference>
<proteinExistence type="inferred from homology"/>
<feature type="binding site" evidence="8">
    <location>
        <position position="176"/>
    </location>
    <ligand>
        <name>ATP</name>
        <dbReference type="ChEBI" id="CHEBI:30616"/>
    </ligand>
</feature>
<comment type="subunit">
    <text evidence="8">Oligomerizes as a right-handed, spiral filament on DNA at oriC.</text>
</comment>
<dbReference type="GO" id="GO:0006270">
    <property type="term" value="P:DNA replication initiation"/>
    <property type="evidence" value="ECO:0007669"/>
    <property type="project" value="UniProtKB-UniRule"/>
</dbReference>
<keyword evidence="4 8" id="KW-0547">Nucleotide-binding</keyword>
<comment type="subcellular location">
    <subcellularLocation>
        <location evidence="8">Cytoplasm</location>
    </subcellularLocation>
</comment>
<dbReference type="Pfam" id="PF08299">
    <property type="entry name" value="Bac_DnaA_C"/>
    <property type="match status" value="1"/>
</dbReference>
<dbReference type="NCBIfam" id="TIGR00362">
    <property type="entry name" value="DnaA"/>
    <property type="match status" value="1"/>
</dbReference>
<comment type="function">
    <text evidence="8 10">Plays an essential role in the initiation and regulation of chromosomal replication. ATP-DnaA binds to the origin of replication (oriC) to initiate formation of the DNA replication initiation complex once per cell cycle. Binds the DnaA box (a 9 base pair repeat at the origin) and separates the double-stranded (ds)DNA. Forms a right-handed helical filament on oriC DNA; dsDNA binds to the exterior of the filament while single-stranded (ss)DNA is stabiized in the filament's interior. The ATP-DnaA-oriC complex binds and stabilizes one strand of the AT-rich DNA unwinding element (DUE), permitting loading of DNA polymerase. After initiation quickly degrades to an ADP-DnaA complex that is not apt for DNA replication. Binds acidic phospholipids.</text>
</comment>
<dbReference type="GO" id="GO:0006275">
    <property type="term" value="P:regulation of DNA replication"/>
    <property type="evidence" value="ECO:0007669"/>
    <property type="project" value="UniProtKB-UniRule"/>
</dbReference>
<evidence type="ECO:0000259" key="12">
    <source>
        <dbReference type="SMART" id="SM00382"/>
    </source>
</evidence>
<organism evidence="14 15">
    <name type="scientific">Bdellovibrio bacteriovorus</name>
    <dbReference type="NCBI Taxonomy" id="959"/>
    <lineage>
        <taxon>Bacteria</taxon>
        <taxon>Pseudomonadati</taxon>
        <taxon>Bdellovibrionota</taxon>
        <taxon>Bdellovibrionia</taxon>
        <taxon>Bdellovibrionales</taxon>
        <taxon>Pseudobdellovibrionaceae</taxon>
        <taxon>Bdellovibrio</taxon>
    </lineage>
</organism>
<dbReference type="GO" id="GO:0005886">
    <property type="term" value="C:plasma membrane"/>
    <property type="evidence" value="ECO:0007669"/>
    <property type="project" value="TreeGrafter"/>
</dbReference>
<keyword evidence="7 8" id="KW-0238">DNA-binding</keyword>
<feature type="region of interest" description="Domain I, interacts with DnaA modulators" evidence="8">
    <location>
        <begin position="1"/>
        <end position="112"/>
    </location>
</feature>
<protein>
    <recommendedName>
        <fullName evidence="8 9">Chromosomal replication initiator protein DnaA</fullName>
    </recommendedName>
</protein>
<dbReference type="SUPFAM" id="SSF48295">
    <property type="entry name" value="TrpR-like"/>
    <property type="match status" value="1"/>
</dbReference>
<evidence type="ECO:0000259" key="13">
    <source>
        <dbReference type="SMART" id="SM00760"/>
    </source>
</evidence>
<dbReference type="InterPro" id="IPR027417">
    <property type="entry name" value="P-loop_NTPase"/>
</dbReference>
<gene>
    <name evidence="8" type="primary">dnaA</name>
    <name evidence="14" type="ORF">B9G79_00145</name>
</gene>
<dbReference type="PROSITE" id="PS01008">
    <property type="entry name" value="DNAA"/>
    <property type="match status" value="1"/>
</dbReference>
<evidence type="ECO:0000256" key="7">
    <source>
        <dbReference type="ARBA" id="ARBA00023125"/>
    </source>
</evidence>
<feature type="binding site" evidence="8">
    <location>
        <position position="180"/>
    </location>
    <ligand>
        <name>ATP</name>
        <dbReference type="ChEBI" id="CHEBI:30616"/>
    </ligand>
</feature>
<accession>A0A1Z3N3M9</accession>
<comment type="domain">
    <text evidence="8">Domain I is involved in oligomerization and binding regulators, domain II is flexibile and of varying length in different bacteria, domain III forms the AAA+ region, while domain IV binds dsDNA.</text>
</comment>
<dbReference type="CDD" id="cd00009">
    <property type="entry name" value="AAA"/>
    <property type="match status" value="1"/>
</dbReference>
<evidence type="ECO:0000256" key="8">
    <source>
        <dbReference type="HAMAP-Rule" id="MF_00377"/>
    </source>
</evidence>
<feature type="binding site" evidence="8">
    <location>
        <position position="178"/>
    </location>
    <ligand>
        <name>ATP</name>
        <dbReference type="ChEBI" id="CHEBI:30616"/>
    </ligand>
</feature>
<name>A0A1Z3N3M9_BDEBC</name>
<dbReference type="Gene3D" id="1.10.1750.10">
    <property type="match status" value="1"/>
</dbReference>
<dbReference type="Gene3D" id="3.40.50.300">
    <property type="entry name" value="P-loop containing nucleotide triphosphate hydrolases"/>
    <property type="match status" value="1"/>
</dbReference>
<evidence type="ECO:0000256" key="1">
    <source>
        <dbReference type="ARBA" id="ARBA00006583"/>
    </source>
</evidence>
<comment type="similarity">
    <text evidence="1 8 11">Belongs to the DnaA family.</text>
</comment>
<dbReference type="Proteomes" id="UP000197003">
    <property type="component" value="Chromosome"/>
</dbReference>
<dbReference type="SMART" id="SM00760">
    <property type="entry name" value="Bac_DnaA_C"/>
    <property type="match status" value="1"/>
</dbReference>
<dbReference type="InterPro" id="IPR003593">
    <property type="entry name" value="AAA+_ATPase"/>
</dbReference>
<dbReference type="PRINTS" id="PR00051">
    <property type="entry name" value="DNAA"/>
</dbReference>
<evidence type="ECO:0000256" key="2">
    <source>
        <dbReference type="ARBA" id="ARBA00022490"/>
    </source>
</evidence>
<dbReference type="PANTHER" id="PTHR30050">
    <property type="entry name" value="CHROMOSOMAL REPLICATION INITIATOR PROTEIN DNAA"/>
    <property type="match status" value="1"/>
</dbReference>
<evidence type="ECO:0000256" key="11">
    <source>
        <dbReference type="RuleBase" id="RU004227"/>
    </source>
</evidence>
<dbReference type="InterPro" id="IPR038454">
    <property type="entry name" value="DnaA_N_sf"/>
</dbReference>
<evidence type="ECO:0000256" key="6">
    <source>
        <dbReference type="ARBA" id="ARBA00023121"/>
    </source>
</evidence>
<dbReference type="HAMAP" id="MF_00377">
    <property type="entry name" value="DnaA_bact"/>
    <property type="match status" value="1"/>
</dbReference>
<dbReference type="GO" id="GO:0005737">
    <property type="term" value="C:cytoplasm"/>
    <property type="evidence" value="ECO:0007669"/>
    <property type="project" value="UniProtKB-SubCell"/>
</dbReference>
<dbReference type="Gene3D" id="3.30.300.180">
    <property type="match status" value="1"/>
</dbReference>
<dbReference type="GO" id="GO:0003688">
    <property type="term" value="F:DNA replication origin binding"/>
    <property type="evidence" value="ECO:0007669"/>
    <property type="project" value="UniProtKB-UniRule"/>
</dbReference>